<name>A0A1M6F2I1_9PROT</name>
<evidence type="ECO:0000313" key="2">
    <source>
        <dbReference type="Proteomes" id="UP000184387"/>
    </source>
</evidence>
<dbReference type="InterPro" id="IPR009389">
    <property type="entry name" value="DUF1045"/>
</dbReference>
<gene>
    <name evidence="1" type="ORF">SAMN02745194_01371</name>
</gene>
<dbReference type="Pfam" id="PF06299">
    <property type="entry name" value="DUF1045"/>
    <property type="match status" value="1"/>
</dbReference>
<organism evidence="1 2">
    <name type="scientific">Muricoccus roseus</name>
    <dbReference type="NCBI Taxonomy" id="198092"/>
    <lineage>
        <taxon>Bacteria</taxon>
        <taxon>Pseudomonadati</taxon>
        <taxon>Pseudomonadota</taxon>
        <taxon>Alphaproteobacteria</taxon>
        <taxon>Acetobacterales</taxon>
        <taxon>Roseomonadaceae</taxon>
        <taxon>Muricoccus</taxon>
    </lineage>
</organism>
<reference evidence="1 2" key="1">
    <citation type="submission" date="2016-11" db="EMBL/GenBank/DDBJ databases">
        <authorList>
            <person name="Jaros S."/>
            <person name="Januszkiewicz K."/>
            <person name="Wedrychowicz H."/>
        </authorList>
    </citation>
    <scope>NUCLEOTIDE SEQUENCE [LARGE SCALE GENOMIC DNA]</scope>
    <source>
        <strain evidence="1 2">DSM 14916</strain>
    </source>
</reference>
<dbReference type="EMBL" id="FQZF01000006">
    <property type="protein sequence ID" value="SHI91856.1"/>
    <property type="molecule type" value="Genomic_DNA"/>
</dbReference>
<sequence>MMGTAALARAALYWAPPVDDPLHRLGSTWLGRDAETGATLVQPPLPGLDIAALTGDPRGYGLHATLKPPFRLTASYAALREDAARLAAGTEPFDLPGLELASLSGFLALRESSPCPALQALADACVAALDSHRAPPTEAEIARRRPDRLSQAGRYNLHRWGYPQVFGEWRFHVTLTQRLTPEQDAIIRPAVQAFLGETASRPRRVTELCLFTQAAPGEPFLVAERLPLGG</sequence>
<protein>
    <submittedName>
        <fullName evidence="1">Putative phosphonate metabolism protein</fullName>
    </submittedName>
</protein>
<dbReference type="PIRSF" id="PIRSF033328">
    <property type="entry name" value="Phest_Mll4975"/>
    <property type="match status" value="1"/>
</dbReference>
<dbReference type="Proteomes" id="UP000184387">
    <property type="component" value="Unassembled WGS sequence"/>
</dbReference>
<dbReference type="STRING" id="198092.SAMN02745194_01371"/>
<accession>A0A1M6F2I1</accession>
<proteinExistence type="predicted"/>
<evidence type="ECO:0000313" key="1">
    <source>
        <dbReference type="EMBL" id="SHI91856.1"/>
    </source>
</evidence>
<keyword evidence="2" id="KW-1185">Reference proteome</keyword>
<dbReference type="Gene3D" id="3.90.1140.10">
    <property type="entry name" value="Cyclic phosphodiesterase"/>
    <property type="match status" value="1"/>
</dbReference>
<dbReference type="AlphaFoldDB" id="A0A1M6F2I1"/>
<dbReference type="RefSeq" id="WP_245818213.1">
    <property type="nucleotide sequence ID" value="NZ_FQZF01000006.1"/>
</dbReference>